<reference evidence="1 2" key="1">
    <citation type="submission" date="2019-11" db="EMBL/GenBank/DDBJ databases">
        <title>Whole genome sequence of Oryza granulata.</title>
        <authorList>
            <person name="Li W."/>
        </authorList>
    </citation>
    <scope>NUCLEOTIDE SEQUENCE [LARGE SCALE GENOMIC DNA]</scope>
    <source>
        <strain evidence="2">cv. Menghai</strain>
        <tissue evidence="1">Leaf</tissue>
    </source>
</reference>
<evidence type="ECO:0000313" key="2">
    <source>
        <dbReference type="Proteomes" id="UP000479710"/>
    </source>
</evidence>
<organism evidence="1 2">
    <name type="scientific">Oryza meyeriana var. granulata</name>
    <dbReference type="NCBI Taxonomy" id="110450"/>
    <lineage>
        <taxon>Eukaryota</taxon>
        <taxon>Viridiplantae</taxon>
        <taxon>Streptophyta</taxon>
        <taxon>Embryophyta</taxon>
        <taxon>Tracheophyta</taxon>
        <taxon>Spermatophyta</taxon>
        <taxon>Magnoliopsida</taxon>
        <taxon>Liliopsida</taxon>
        <taxon>Poales</taxon>
        <taxon>Poaceae</taxon>
        <taxon>BOP clade</taxon>
        <taxon>Oryzoideae</taxon>
        <taxon>Oryzeae</taxon>
        <taxon>Oryzinae</taxon>
        <taxon>Oryza</taxon>
        <taxon>Oryza meyeriana</taxon>
    </lineage>
</organism>
<protein>
    <submittedName>
        <fullName evidence="1">Uncharacterized protein</fullName>
    </submittedName>
</protein>
<keyword evidence="2" id="KW-1185">Reference proteome</keyword>
<proteinExistence type="predicted"/>
<accession>A0A6G1FBE4</accession>
<sequence>MLRWSVFSPAYDVALNGIEKRSLVDAGFISSNRVVEHLQVSTPACPAYDPDGSERNEACIKVTCLRGTAQLEAVLYISSSHYDMLLSREQIWCN</sequence>
<evidence type="ECO:0000313" key="1">
    <source>
        <dbReference type="EMBL" id="KAF0934161.1"/>
    </source>
</evidence>
<name>A0A6G1FBE4_9ORYZ</name>
<dbReference type="EMBL" id="SPHZ02000001">
    <property type="protein sequence ID" value="KAF0934161.1"/>
    <property type="molecule type" value="Genomic_DNA"/>
</dbReference>
<comment type="caution">
    <text evidence="1">The sequence shown here is derived from an EMBL/GenBank/DDBJ whole genome shotgun (WGS) entry which is preliminary data.</text>
</comment>
<dbReference type="AlphaFoldDB" id="A0A6G1FBE4"/>
<dbReference type="Proteomes" id="UP000479710">
    <property type="component" value="Unassembled WGS sequence"/>
</dbReference>
<gene>
    <name evidence="1" type="ORF">E2562_023424</name>
</gene>